<dbReference type="EMBL" id="QZEY01000019">
    <property type="protein sequence ID" value="RJL23187.1"/>
    <property type="molecule type" value="Genomic_DNA"/>
</dbReference>
<keyword evidence="4" id="KW-1185">Reference proteome</keyword>
<feature type="domain" description="Lantibiotic dehydratase N-terminal" evidence="2">
    <location>
        <begin position="62"/>
        <end position="268"/>
    </location>
</feature>
<gene>
    <name evidence="3" type="ORF">D5H75_32940</name>
</gene>
<sequence length="392" mass="41897">MPAARPTRRQTVPLTPLYQHAGLVLVRATTDPGDLHPPRFDLSDPAAIAQEGLAWLTKLWSRSDVRRALTLASPALAARAGRLVDPDAGPATITDVRRAIMSSAAYLLRWQRRPTPFGLFAGLAAAAIGPATATIGTSHEPRVRPDAEWLTRLIDQIEQDRHLRERLAVVADNTGVVRGGRLIVARCAPLGSRTAGPLSEVHVRLSPPVRYALDAAATPIVFEVLAAQMVARFPGADPAALHDILHGLIDHSVLITSLRPPMTAPDPCATSSPPPAPPAASSSTEVRSGLPGCMERPCERVGLAEASEPIWILGLPLHPCRGERAAVRGPRRHQGRHPLHEPRAVQLVHEAHPGILHPAGRLARSPTTSTCEHRPAVSHGGASFFSLPGRHS</sequence>
<evidence type="ECO:0000313" key="4">
    <source>
        <dbReference type="Proteomes" id="UP000265768"/>
    </source>
</evidence>
<dbReference type="OrthoDB" id="1273722at2"/>
<evidence type="ECO:0000313" key="3">
    <source>
        <dbReference type="EMBL" id="RJL23187.1"/>
    </source>
</evidence>
<feature type="region of interest" description="Disordered" evidence="1">
    <location>
        <begin position="264"/>
        <end position="290"/>
    </location>
</feature>
<protein>
    <recommendedName>
        <fullName evidence="2">Lantibiotic dehydratase N-terminal domain-containing protein</fullName>
    </recommendedName>
</protein>
<proteinExistence type="predicted"/>
<dbReference type="AlphaFoldDB" id="A0A3A4A868"/>
<reference evidence="3 4" key="1">
    <citation type="submission" date="2018-09" db="EMBL/GenBank/DDBJ databases">
        <title>YIM 75507 draft genome.</title>
        <authorList>
            <person name="Tang S."/>
            <person name="Feng Y."/>
        </authorList>
    </citation>
    <scope>NUCLEOTIDE SEQUENCE [LARGE SCALE GENOMIC DNA]</scope>
    <source>
        <strain evidence="3 4">YIM 75507</strain>
    </source>
</reference>
<name>A0A3A4A868_9ACTN</name>
<dbReference type="Proteomes" id="UP000265768">
    <property type="component" value="Unassembled WGS sequence"/>
</dbReference>
<accession>A0A3A4A868</accession>
<comment type="caution">
    <text evidence="3">The sequence shown here is derived from an EMBL/GenBank/DDBJ whole genome shotgun (WGS) entry which is preliminary data.</text>
</comment>
<feature type="region of interest" description="Disordered" evidence="1">
    <location>
        <begin position="359"/>
        <end position="392"/>
    </location>
</feature>
<evidence type="ECO:0000256" key="1">
    <source>
        <dbReference type="SAM" id="MobiDB-lite"/>
    </source>
</evidence>
<evidence type="ECO:0000259" key="2">
    <source>
        <dbReference type="Pfam" id="PF04738"/>
    </source>
</evidence>
<organism evidence="3 4">
    <name type="scientific">Bailinhaonella thermotolerans</name>
    <dbReference type="NCBI Taxonomy" id="1070861"/>
    <lineage>
        <taxon>Bacteria</taxon>
        <taxon>Bacillati</taxon>
        <taxon>Actinomycetota</taxon>
        <taxon>Actinomycetes</taxon>
        <taxon>Streptosporangiales</taxon>
        <taxon>Streptosporangiaceae</taxon>
        <taxon>Bailinhaonella</taxon>
    </lineage>
</organism>
<dbReference type="Pfam" id="PF04738">
    <property type="entry name" value="Lant_dehydr_N"/>
    <property type="match status" value="1"/>
</dbReference>
<dbReference type="InterPro" id="IPR006827">
    <property type="entry name" value="Lant_deHydtase_N"/>
</dbReference>